<dbReference type="EMBL" id="PXOT01000010">
    <property type="protein sequence ID" value="PSG94469.1"/>
    <property type="molecule type" value="Genomic_DNA"/>
</dbReference>
<evidence type="ECO:0000313" key="2">
    <source>
        <dbReference type="EMBL" id="PSG94469.1"/>
    </source>
</evidence>
<evidence type="ECO:0000256" key="1">
    <source>
        <dbReference type="SAM" id="Phobius"/>
    </source>
</evidence>
<gene>
    <name evidence="2" type="primary">traK</name>
    <name evidence="2" type="ORF">C7H61_00620</name>
</gene>
<dbReference type="InterPro" id="IPR022276">
    <property type="entry name" value="Conjug_transposon_TraK"/>
</dbReference>
<proteinExistence type="predicted"/>
<sequence>MEYKIFSNLEKQKRNWTFLVIVCLVITFSTAFFCMHYVYKTNESVKNRYYVLDNNVKMPTVRIKSHRKAVDILCEGHITLFHDLFFSVEPDLSFIKKNIETKALYMIDDTGLRMYNELQEQKYFSNIVLGRYSIIMEKDSINIDYSSYPYQFEFYGKQRIEKGADISYRNLITKGSIKESGVTPNNLNGLIIENLRVINNKDVKQ</sequence>
<protein>
    <submittedName>
        <fullName evidence="2">Conjugative transposon protein TraK</fullName>
    </submittedName>
</protein>
<accession>A0A2T1NNJ2</accession>
<organism evidence="2 3">
    <name type="scientific">Mesoflavibacter zeaxanthinifaciens subsp. sabulilitoris</name>
    <dbReference type="NCBI Taxonomy" id="1520893"/>
    <lineage>
        <taxon>Bacteria</taxon>
        <taxon>Pseudomonadati</taxon>
        <taxon>Bacteroidota</taxon>
        <taxon>Flavobacteriia</taxon>
        <taxon>Flavobacteriales</taxon>
        <taxon>Flavobacteriaceae</taxon>
        <taxon>Mesoflavibacter</taxon>
    </lineage>
</organism>
<dbReference type="RefSeq" id="WP_106676207.1">
    <property type="nucleotide sequence ID" value="NZ_JACHWV010000010.1"/>
</dbReference>
<dbReference type="Proteomes" id="UP000238430">
    <property type="component" value="Unassembled WGS sequence"/>
</dbReference>
<keyword evidence="1" id="KW-0472">Membrane</keyword>
<keyword evidence="1" id="KW-0812">Transmembrane</keyword>
<keyword evidence="1" id="KW-1133">Transmembrane helix</keyword>
<comment type="caution">
    <text evidence="2">The sequence shown here is derived from an EMBL/GenBank/DDBJ whole genome shotgun (WGS) entry which is preliminary data.</text>
</comment>
<keyword evidence="3" id="KW-1185">Reference proteome</keyword>
<feature type="transmembrane region" description="Helical" evidence="1">
    <location>
        <begin position="16"/>
        <end position="39"/>
    </location>
</feature>
<dbReference type="AlphaFoldDB" id="A0A2T1NNJ2"/>
<dbReference type="NCBIfam" id="TIGR03781">
    <property type="entry name" value="Bac_Flav_CT_K"/>
    <property type="match status" value="1"/>
</dbReference>
<name>A0A2T1NNJ2_9FLAO</name>
<evidence type="ECO:0000313" key="3">
    <source>
        <dbReference type="Proteomes" id="UP000238430"/>
    </source>
</evidence>
<dbReference type="OrthoDB" id="1039148at2"/>
<reference evidence="2 3" key="1">
    <citation type="submission" date="2018-03" db="EMBL/GenBank/DDBJ databases">
        <title>Mesoflavibacter sp. HG37 and Mesoflavibacter sp. HG96 sp.nov., two marine bacteria isolated from seawater of Western Pacific Ocean.</title>
        <authorList>
            <person name="Cheng H."/>
            <person name="Wu Y.-H."/>
            <person name="Guo L.-L."/>
            <person name="Xu X.-W."/>
        </authorList>
    </citation>
    <scope>NUCLEOTIDE SEQUENCE [LARGE SCALE GENOMIC DNA]</scope>
    <source>
        <strain evidence="2 3">KCTC 42117</strain>
    </source>
</reference>